<sequence>MKYLVHLILATVLCNTTIAQQLRSEKGSLTLASSKAKSENKPICLLIIPPENVPVPPGLLNVRKDSRITPFLNDHFINYIPSVDDREYGSLKKKYHVQQTPVLLFLDGNRQLLYRIFPNFKDADGLLGDLKNALNKAKSATSIGWYESEYFKGNRDTMFLKAYIAERESLGIYFNYRLVQDYADQLTLKEIRTVPITAYLLHRGMIYGSTLYNLVVSDIKLRDSAWASFPLKERAEINDRITLNTFEQAVKTKDRNLGAKSADYQRTIWSDKNYRFAQFRYDSELIRFNRAIKDTSRLLDLLPYYIERYYLNVTIDTLQKYKKLYPMLLVEGEKNMTTRPALYDPENWKVVLRQLEARQVLSAPVELNSAAWTVFEYSKDRRMLMKALLWSQTSIKLDPIAEFYDTLAHLLYRLEFYLEAERTQLKAIALAKGAGRSSERYKAALVKMREKKI</sequence>
<reference evidence="1 2" key="1">
    <citation type="submission" date="2018-03" db="EMBL/GenBank/DDBJ databases">
        <title>Genomic Encyclopedia of Type Strains, Phase III (KMG-III): the genomes of soil and plant-associated and newly described type strains.</title>
        <authorList>
            <person name="Whitman W."/>
        </authorList>
    </citation>
    <scope>NUCLEOTIDE SEQUENCE [LARGE SCALE GENOMIC DNA]</scope>
    <source>
        <strain evidence="1 2">CGMCC 1.9313</strain>
    </source>
</reference>
<gene>
    <name evidence="1" type="ORF">B0I27_10563</name>
</gene>
<dbReference type="Gene3D" id="3.40.30.10">
    <property type="entry name" value="Glutaredoxin"/>
    <property type="match status" value="1"/>
</dbReference>
<protein>
    <recommendedName>
        <fullName evidence="3">Thioredoxin-like protein</fullName>
    </recommendedName>
</protein>
<dbReference type="SUPFAM" id="SSF52833">
    <property type="entry name" value="Thioredoxin-like"/>
    <property type="match status" value="1"/>
</dbReference>
<dbReference type="RefSeq" id="WP_106293022.1">
    <property type="nucleotide sequence ID" value="NZ_PVTH01000005.1"/>
</dbReference>
<proteinExistence type="predicted"/>
<dbReference type="InterPro" id="IPR036249">
    <property type="entry name" value="Thioredoxin-like_sf"/>
</dbReference>
<keyword evidence="2" id="KW-1185">Reference proteome</keyword>
<dbReference type="Proteomes" id="UP000238034">
    <property type="component" value="Unassembled WGS sequence"/>
</dbReference>
<name>A0A2T0U3V3_9SPHI</name>
<comment type="caution">
    <text evidence="1">The sequence shown here is derived from an EMBL/GenBank/DDBJ whole genome shotgun (WGS) entry which is preliminary data.</text>
</comment>
<dbReference type="OrthoDB" id="645813at2"/>
<dbReference type="EMBL" id="PVTH01000005">
    <property type="protein sequence ID" value="PRY52597.1"/>
    <property type="molecule type" value="Genomic_DNA"/>
</dbReference>
<accession>A0A2T0U3V3</accession>
<evidence type="ECO:0000313" key="2">
    <source>
        <dbReference type="Proteomes" id="UP000238034"/>
    </source>
</evidence>
<evidence type="ECO:0008006" key="3">
    <source>
        <dbReference type="Google" id="ProtNLM"/>
    </source>
</evidence>
<organism evidence="1 2">
    <name type="scientific">Arcticibacter pallidicorallinus</name>
    <dbReference type="NCBI Taxonomy" id="1259464"/>
    <lineage>
        <taxon>Bacteria</taxon>
        <taxon>Pseudomonadati</taxon>
        <taxon>Bacteroidota</taxon>
        <taxon>Sphingobacteriia</taxon>
        <taxon>Sphingobacteriales</taxon>
        <taxon>Sphingobacteriaceae</taxon>
        <taxon>Arcticibacter</taxon>
    </lineage>
</organism>
<evidence type="ECO:0000313" key="1">
    <source>
        <dbReference type="EMBL" id="PRY52597.1"/>
    </source>
</evidence>
<dbReference type="AlphaFoldDB" id="A0A2T0U3V3"/>